<name>D2SC67_GEOOG</name>
<dbReference type="Proteomes" id="UP000001382">
    <property type="component" value="Chromosome"/>
</dbReference>
<protein>
    <recommendedName>
        <fullName evidence="3">AAA domain-containing protein</fullName>
    </recommendedName>
</protein>
<reference evidence="2" key="2">
    <citation type="submission" date="2010-01" db="EMBL/GenBank/DDBJ databases">
        <title>The complete genome of Geodermatophilus obscurus DSM 43160.</title>
        <authorList>
            <consortium name="US DOE Joint Genome Institute (JGI-PGF)"/>
            <person name="Lucas S."/>
            <person name="Copeland A."/>
            <person name="Lapidus A."/>
            <person name="Glavina del Rio T."/>
            <person name="Dalin E."/>
            <person name="Tice H."/>
            <person name="Bruce D."/>
            <person name="Goodwin L."/>
            <person name="Pitluck S."/>
            <person name="Kyrpides N."/>
            <person name="Mavromatis K."/>
            <person name="Ivanova N."/>
            <person name="Munk A.C."/>
            <person name="Brettin T."/>
            <person name="Detter J.C."/>
            <person name="Han C."/>
            <person name="Larimer F."/>
            <person name="Land M."/>
            <person name="Hauser L."/>
            <person name="Markowitz V."/>
            <person name="Cheng J.-F."/>
            <person name="Hugenholtz P."/>
            <person name="Woyke T."/>
            <person name="Wu D."/>
            <person name="Jando M."/>
            <person name="Schneider S."/>
            <person name="Klenk H.-P."/>
            <person name="Eisen J.A."/>
        </authorList>
    </citation>
    <scope>NUCLEOTIDE SEQUENCE [LARGE SCALE GENOMIC DNA]</scope>
    <source>
        <strain evidence="2">ATCC 25078 / DSM 43160 / JCM 3152 / KCC A-0152 / KCTC 9177 / NBRC 13315 / NRRL B-3577 / G-20</strain>
    </source>
</reference>
<dbReference type="InterPro" id="IPR027417">
    <property type="entry name" value="P-loop_NTPase"/>
</dbReference>
<dbReference type="eggNOG" id="COG0468">
    <property type="taxonomic scope" value="Bacteria"/>
</dbReference>
<dbReference type="Gene3D" id="3.40.50.300">
    <property type="entry name" value="P-loop containing nucleotide triphosphate hydrolases"/>
    <property type="match status" value="1"/>
</dbReference>
<dbReference type="Pfam" id="PF13481">
    <property type="entry name" value="AAA_25"/>
    <property type="match status" value="1"/>
</dbReference>
<keyword evidence="2" id="KW-1185">Reference proteome</keyword>
<accession>D2SC67</accession>
<dbReference type="HOGENOM" id="CLU_747546_0_0_11"/>
<reference evidence="1 2" key="1">
    <citation type="journal article" date="2010" name="Stand. Genomic Sci.">
        <title>Complete genome sequence of Geodermatophilus obscurus type strain (G-20).</title>
        <authorList>
            <person name="Ivanova N."/>
            <person name="Sikorski J."/>
            <person name="Jando M."/>
            <person name="Munk C."/>
            <person name="Lapidus A."/>
            <person name="Glavina Del Rio T."/>
            <person name="Copeland A."/>
            <person name="Tice H."/>
            <person name="Cheng J.-F."/>
            <person name="Lucas S."/>
            <person name="Chen F."/>
            <person name="Nolan M."/>
            <person name="Bruce D."/>
            <person name="Goodwin L."/>
            <person name="Pitluck S."/>
            <person name="Mavromatis K."/>
            <person name="Mikhailova N."/>
            <person name="Pati A."/>
            <person name="Chen A."/>
            <person name="Palaniappan K."/>
            <person name="Land M."/>
            <person name="Hauser L."/>
            <person name="Chang Y.-J."/>
            <person name="Jeffries C.D."/>
            <person name="Meincke L."/>
            <person name="Brettin T."/>
            <person name="Detter J.C."/>
            <person name="Detter J.C."/>
            <person name="Rohde M."/>
            <person name="Goeker M."/>
            <person name="Bristow J."/>
            <person name="Eisen J.A."/>
            <person name="Markowitz V."/>
            <person name="Hugenholtz P."/>
            <person name="Kyrpides N.C."/>
            <person name="Klenk H.-P."/>
        </authorList>
    </citation>
    <scope>NUCLEOTIDE SEQUENCE [LARGE SCALE GENOMIC DNA]</scope>
    <source>
        <strain evidence="2">ATCC 25078 / DSM 43160 / JCM 3152 / KCC A-0152 / KCTC 9177 / NBRC 13315 / NRRL B-3577 / G-20</strain>
    </source>
</reference>
<sequence length="370" mass="40342">MTATEPDIRAVLAQISAGIEATADEDEIEDVPPPKWPGGILQLQSSETVRLRPPPTYLVLDALPRGVVFQLVGPTDSFKSFVGLDLALSVANGIPWMGHGCTQRGRVVYIASEGSADLGVRIDAWLAAHPDEDDEDLAWSLEVGLNLLDDAVVAAIVDNLADANVDLVIFDTQQDHMIGGDENSAKDINRLVDALRKIQRATGAVVGIVHHTGWDDSRERGSSAQRGKFDVVLPVVRRTIACVKNKYGPRMEKLRFHMEPHEASIVPVLDVVPPTLSDLHTEVVADPIKALQDVAYDLVLNKPDFYNRSSLAKATGGRFVVAGQAVKEMVYPPPGGEVQLVEVKVPDVDKSGKPYQATRLRVRDDYDLKR</sequence>
<evidence type="ECO:0008006" key="3">
    <source>
        <dbReference type="Google" id="ProtNLM"/>
    </source>
</evidence>
<dbReference type="KEGG" id="gob:Gobs_1507"/>
<evidence type="ECO:0000313" key="1">
    <source>
        <dbReference type="EMBL" id="ADB74235.1"/>
    </source>
</evidence>
<evidence type="ECO:0000313" key="2">
    <source>
        <dbReference type="Proteomes" id="UP000001382"/>
    </source>
</evidence>
<dbReference type="RefSeq" id="WP_012947675.1">
    <property type="nucleotide sequence ID" value="NC_013757.1"/>
</dbReference>
<dbReference type="EMBL" id="CP001867">
    <property type="protein sequence ID" value="ADB74235.1"/>
    <property type="molecule type" value="Genomic_DNA"/>
</dbReference>
<proteinExistence type="predicted"/>
<dbReference type="AlphaFoldDB" id="D2SC67"/>
<organism evidence="1 2">
    <name type="scientific">Geodermatophilus obscurus (strain ATCC 25078 / DSM 43160 / JCM 3152 / CCUG 61914 / KCC A-0152 / KCTC 9177 / NBRC 13315 / NRRL B-3577 / G-20)</name>
    <dbReference type="NCBI Taxonomy" id="526225"/>
    <lineage>
        <taxon>Bacteria</taxon>
        <taxon>Bacillati</taxon>
        <taxon>Actinomycetota</taxon>
        <taxon>Actinomycetes</taxon>
        <taxon>Geodermatophilales</taxon>
        <taxon>Geodermatophilaceae</taxon>
        <taxon>Geodermatophilus</taxon>
    </lineage>
</organism>
<gene>
    <name evidence="1" type="ordered locus">Gobs_1507</name>
</gene>
<dbReference type="SUPFAM" id="SSF52540">
    <property type="entry name" value="P-loop containing nucleoside triphosphate hydrolases"/>
    <property type="match status" value="1"/>
</dbReference>
<dbReference type="STRING" id="526225.Gobs_1507"/>